<organism evidence="1 2">
    <name type="scientific">Photorhabdus temperata subsp. temperata Meg1</name>
    <dbReference type="NCBI Taxonomy" id="1393735"/>
    <lineage>
        <taxon>Bacteria</taxon>
        <taxon>Pseudomonadati</taxon>
        <taxon>Pseudomonadota</taxon>
        <taxon>Gammaproteobacteria</taxon>
        <taxon>Enterobacterales</taxon>
        <taxon>Morganellaceae</taxon>
        <taxon>Photorhabdus</taxon>
    </lineage>
</organism>
<gene>
    <name evidence="1" type="ORF">MEG1DRAFT_02127</name>
</gene>
<dbReference type="EMBL" id="JGVH01000033">
    <property type="protein sequence ID" value="KER03204.1"/>
    <property type="molecule type" value="Genomic_DNA"/>
</dbReference>
<sequence>MKRLLLDTHVFIWWLTNDPKLGPITLIQIIPEL</sequence>
<accession>A0A081RX01</accession>
<evidence type="ECO:0008006" key="3">
    <source>
        <dbReference type="Google" id="ProtNLM"/>
    </source>
</evidence>
<evidence type="ECO:0000313" key="2">
    <source>
        <dbReference type="Proteomes" id="UP000028002"/>
    </source>
</evidence>
<dbReference type="Proteomes" id="UP000028002">
    <property type="component" value="Unassembled WGS sequence"/>
</dbReference>
<dbReference type="AlphaFoldDB" id="A0A081RX01"/>
<evidence type="ECO:0000313" key="1">
    <source>
        <dbReference type="EMBL" id="KER03204.1"/>
    </source>
</evidence>
<name>A0A081RX01_PHOTE</name>
<comment type="caution">
    <text evidence="1">The sequence shown here is derived from an EMBL/GenBank/DDBJ whole genome shotgun (WGS) entry which is preliminary data.</text>
</comment>
<reference evidence="1 2" key="1">
    <citation type="submission" date="2014-03" db="EMBL/GenBank/DDBJ databases">
        <title>Draft Genome of Photorhabdus temperata Meg1.</title>
        <authorList>
            <person name="Hurst S.G.IV."/>
            <person name="Morris K."/>
            <person name="Thomas K."/>
            <person name="Tisa L.S."/>
        </authorList>
    </citation>
    <scope>NUCLEOTIDE SEQUENCE [LARGE SCALE GENOMIC DNA]</scope>
    <source>
        <strain evidence="1 2">Meg1</strain>
    </source>
</reference>
<protein>
    <recommendedName>
        <fullName evidence="3">PIN domain-containing protein</fullName>
    </recommendedName>
</protein>
<proteinExistence type="predicted"/>